<feature type="binding site" evidence="3">
    <location>
        <position position="349"/>
    </location>
    <ligand>
        <name>CTP</name>
        <dbReference type="ChEBI" id="CHEBI:37563"/>
    </ligand>
</feature>
<keyword evidence="3 4" id="KW-0436">Ligase</keyword>
<dbReference type="Pfam" id="PF04127">
    <property type="entry name" value="DFP"/>
    <property type="match status" value="1"/>
</dbReference>
<evidence type="ECO:0000313" key="7">
    <source>
        <dbReference type="EMBL" id="GAC07668.1"/>
    </source>
</evidence>
<feature type="binding site" evidence="3">
    <location>
        <begin position="285"/>
        <end position="287"/>
    </location>
    <ligand>
        <name>CTP</name>
        <dbReference type="ChEBI" id="CHEBI:37563"/>
    </ligand>
</feature>
<feature type="binding site" evidence="3">
    <location>
        <position position="335"/>
    </location>
    <ligand>
        <name>CTP</name>
        <dbReference type="ChEBI" id="CHEBI:37563"/>
    </ligand>
</feature>
<dbReference type="Proteomes" id="UP000008372">
    <property type="component" value="Unassembled WGS sequence"/>
</dbReference>
<proteinExistence type="inferred from homology"/>
<feature type="domain" description="Flavoprotein" evidence="5">
    <location>
        <begin position="6"/>
        <end position="177"/>
    </location>
</feature>
<keyword evidence="3" id="KW-0479">Metal-binding</keyword>
<evidence type="ECO:0000259" key="6">
    <source>
        <dbReference type="Pfam" id="PF04127"/>
    </source>
</evidence>
<evidence type="ECO:0000313" key="8">
    <source>
        <dbReference type="Proteomes" id="UP000008372"/>
    </source>
</evidence>
<keyword evidence="1 3" id="KW-0210">Decarboxylase</keyword>
<keyword evidence="8" id="KW-1185">Reference proteome</keyword>
<dbReference type="RefSeq" id="WP_008306568.1">
    <property type="nucleotide sequence ID" value="NZ_BAEK01000092.1"/>
</dbReference>
<gene>
    <name evidence="3" type="primary">coaBC</name>
    <name evidence="7" type="ORF">GAGA_4844</name>
</gene>
<sequence length="411" mass="43340">MQLAQKKILLGITGGIAAYKTPDLVRKLTALGAQVRCVMSASAAEFVSPLALQAVSGHPVGDDLLDRNAEAAMGHIELAKWADKVLIAPTTANFMAKLAHGLADDLLSTLCLATSAPIYIAPAMNQQMWHAKATQANLGVLQQRGVTILGPAPGEQACGDVGLGRMLEPVDIADMLAQSSMEPLLANRHIVITAGPTREEIDPVRFISNHSSGKMGYALASAAVALGAKVTLVSGPVNLPCPAGVDLVNVVSAEQMHSAVMKAVGATQSNTASNNVQPNCDIFIGCAAVADYKPQQKTEQKIKKSDTELTLTFTRNPDILSDVAHLAQPPFTVGFAAETQDVAHYAQDKLKRKKLDMIAANDVSQAGLGFNSERNALNVYWNNGGKNLGVADKSQLAISLMTLVAQRHAVK</sequence>
<keyword evidence="2 3" id="KW-0456">Lyase</keyword>
<feature type="domain" description="DNA/pantothenate metabolism flavoprotein C-terminal" evidence="6">
    <location>
        <begin position="185"/>
        <end position="406"/>
    </location>
</feature>
<feature type="binding site" evidence="3">
    <location>
        <position position="301"/>
    </location>
    <ligand>
        <name>CTP</name>
        <dbReference type="ChEBI" id="CHEBI:37563"/>
    </ligand>
</feature>
<comment type="caution">
    <text evidence="7">The sequence shown here is derived from an EMBL/GenBank/DDBJ whole genome shotgun (WGS) entry which is preliminary data.</text>
</comment>
<keyword evidence="3" id="KW-0511">Multifunctional enzyme</keyword>
<accession>A0ABQ0IEF7</accession>
<feature type="binding site" evidence="3">
    <location>
        <begin position="317"/>
        <end position="320"/>
    </location>
    <ligand>
        <name>CTP</name>
        <dbReference type="ChEBI" id="CHEBI:37563"/>
    </ligand>
</feature>
<dbReference type="NCBIfam" id="TIGR00521">
    <property type="entry name" value="coaBC_dfp"/>
    <property type="match status" value="1"/>
</dbReference>
<feature type="binding site" evidence="3">
    <location>
        <position position="291"/>
    </location>
    <ligand>
        <name>CTP</name>
        <dbReference type="ChEBI" id="CHEBI:37563"/>
    </ligand>
</feature>
<dbReference type="EC" id="6.3.2.5" evidence="3"/>
<dbReference type="PANTHER" id="PTHR14359:SF6">
    <property type="entry name" value="PHOSPHOPANTOTHENOYLCYSTEINE DECARBOXYLASE"/>
    <property type="match status" value="1"/>
</dbReference>
<feature type="region of interest" description="Phosphopantothenoylcysteine decarboxylase" evidence="3">
    <location>
        <begin position="1"/>
        <end position="189"/>
    </location>
</feature>
<evidence type="ECO:0000256" key="1">
    <source>
        <dbReference type="ARBA" id="ARBA00022793"/>
    </source>
</evidence>
<name>A0ABQ0IEF7_9ALTE</name>
<comment type="function">
    <text evidence="4">Catalyzes two steps in the biosynthesis of coenzyme A. In the first step cysteine is conjugated to 4'-phosphopantothenate to form 4-phosphopantothenoylcysteine, in the latter compound is decarboxylated to form 4'-phosphopantotheine.</text>
</comment>
<feature type="active site" description="Proton donor" evidence="3">
    <location>
        <position position="158"/>
    </location>
</feature>
<dbReference type="InterPro" id="IPR003382">
    <property type="entry name" value="Flavoprotein"/>
</dbReference>
<dbReference type="SUPFAM" id="SSF102645">
    <property type="entry name" value="CoaB-like"/>
    <property type="match status" value="1"/>
</dbReference>
<dbReference type="EC" id="4.1.1.36" evidence="3"/>
<keyword evidence="3" id="KW-0460">Magnesium</keyword>
<comment type="cofactor">
    <cofactor evidence="3">
        <name>FMN</name>
        <dbReference type="ChEBI" id="CHEBI:58210"/>
    </cofactor>
    <text evidence="3">Binds 1 FMN per subunit.</text>
</comment>
<dbReference type="HAMAP" id="MF_02225">
    <property type="entry name" value="CoaBC"/>
    <property type="match status" value="1"/>
</dbReference>
<dbReference type="EMBL" id="BAEK01000092">
    <property type="protein sequence ID" value="GAC07668.1"/>
    <property type="molecule type" value="Genomic_DNA"/>
</dbReference>
<keyword evidence="3 4" id="KW-0288">FMN</keyword>
<feature type="binding site" evidence="3">
    <location>
        <position position="353"/>
    </location>
    <ligand>
        <name>CTP</name>
        <dbReference type="ChEBI" id="CHEBI:37563"/>
    </ligand>
</feature>
<keyword evidence="3 4" id="KW-0285">Flavoprotein</keyword>
<evidence type="ECO:0000256" key="4">
    <source>
        <dbReference type="RuleBase" id="RU364078"/>
    </source>
</evidence>
<dbReference type="Pfam" id="PF02441">
    <property type="entry name" value="Flavoprotein"/>
    <property type="match status" value="1"/>
</dbReference>
<dbReference type="InterPro" id="IPR036551">
    <property type="entry name" value="Flavin_trans-like"/>
</dbReference>
<reference evidence="7 8" key="1">
    <citation type="journal article" date="2014" name="Environ. Microbiol.">
        <title>Comparative genomics of the marine bacterial genus Glaciecola reveals the high degree of genomic diversity and genomic characteristic for cold adaptation.</title>
        <authorList>
            <person name="Qin Q.L."/>
            <person name="Xie B.B."/>
            <person name="Yu Y."/>
            <person name="Shu Y.L."/>
            <person name="Rong J.C."/>
            <person name="Zhang Y.J."/>
            <person name="Zhao D.L."/>
            <person name="Chen X.L."/>
            <person name="Zhang X.Y."/>
            <person name="Chen B."/>
            <person name="Zhou B.C."/>
            <person name="Zhang Y.Z."/>
        </authorList>
    </citation>
    <scope>NUCLEOTIDE SEQUENCE [LARGE SCALE GENOMIC DNA]</scope>
    <source>
        <strain evidence="7 8">NO2</strain>
    </source>
</reference>
<dbReference type="InterPro" id="IPR035929">
    <property type="entry name" value="CoaB-like_sf"/>
</dbReference>
<comment type="function">
    <text evidence="3">Catalyzes two sequential steps in the biosynthesis of coenzyme A. In the first step cysteine is conjugated to 4'-phosphopantothenate to form 4-phosphopantothenoylcysteine. In the second step the latter compound is decarboxylated to form 4'-phosphopantotheine.</text>
</comment>
<dbReference type="SUPFAM" id="SSF52507">
    <property type="entry name" value="Homo-oligomeric flavin-containing Cys decarboxylases, HFCD"/>
    <property type="match status" value="1"/>
</dbReference>
<dbReference type="Gene3D" id="3.40.50.10300">
    <property type="entry name" value="CoaB-like"/>
    <property type="match status" value="1"/>
</dbReference>
<organism evidence="7 8">
    <name type="scientific">Paraglaciecola agarilytica NO2</name>
    <dbReference type="NCBI Taxonomy" id="1125747"/>
    <lineage>
        <taxon>Bacteria</taxon>
        <taxon>Pseudomonadati</taxon>
        <taxon>Pseudomonadota</taxon>
        <taxon>Gammaproteobacteria</taxon>
        <taxon>Alteromonadales</taxon>
        <taxon>Alteromonadaceae</taxon>
        <taxon>Paraglaciecola</taxon>
    </lineage>
</organism>
<comment type="cofactor">
    <cofactor evidence="3">
        <name>Mg(2+)</name>
        <dbReference type="ChEBI" id="CHEBI:18420"/>
    </cofactor>
</comment>
<evidence type="ECO:0000256" key="3">
    <source>
        <dbReference type="HAMAP-Rule" id="MF_02225"/>
    </source>
</evidence>
<comment type="pathway">
    <text evidence="3 4">Cofactor biosynthesis; coenzyme A biosynthesis; CoA from (R)-pantothenate: step 3/5.</text>
</comment>
<comment type="catalytic activity">
    <reaction evidence="3 4">
        <text>N-[(R)-4-phosphopantothenoyl]-L-cysteine + H(+) = (R)-4'-phosphopantetheine + CO2</text>
        <dbReference type="Rhea" id="RHEA:16793"/>
        <dbReference type="ChEBI" id="CHEBI:15378"/>
        <dbReference type="ChEBI" id="CHEBI:16526"/>
        <dbReference type="ChEBI" id="CHEBI:59458"/>
        <dbReference type="ChEBI" id="CHEBI:61723"/>
        <dbReference type="EC" id="4.1.1.36"/>
    </reaction>
</comment>
<comment type="pathway">
    <text evidence="3 4">Cofactor biosynthesis; coenzyme A biosynthesis; CoA from (R)-pantothenate: step 2/5.</text>
</comment>
<dbReference type="InterPro" id="IPR007085">
    <property type="entry name" value="DNA/pantothenate-metab_flavo_C"/>
</dbReference>
<dbReference type="PANTHER" id="PTHR14359">
    <property type="entry name" value="HOMO-OLIGOMERIC FLAVIN CONTAINING CYS DECARBOXYLASE FAMILY"/>
    <property type="match status" value="1"/>
</dbReference>
<evidence type="ECO:0000259" key="5">
    <source>
        <dbReference type="Pfam" id="PF02441"/>
    </source>
</evidence>
<protein>
    <recommendedName>
        <fullName evidence="3">Coenzyme A biosynthesis bifunctional protein CoaBC</fullName>
    </recommendedName>
    <alternativeName>
        <fullName evidence="3">DNA/pantothenate metabolism flavoprotein</fullName>
    </alternativeName>
    <alternativeName>
        <fullName evidence="3">Phosphopantothenoylcysteine synthetase/decarboxylase</fullName>
        <shortName evidence="3">PPCS-PPCDC</shortName>
    </alternativeName>
    <domain>
        <recommendedName>
            <fullName evidence="3">Phosphopantothenoylcysteine decarboxylase</fullName>
            <shortName evidence="3">PPC decarboxylase</shortName>
            <shortName evidence="3">PPC-DC</shortName>
            <ecNumber evidence="3">4.1.1.36</ecNumber>
        </recommendedName>
        <alternativeName>
            <fullName evidence="3">CoaC</fullName>
        </alternativeName>
    </domain>
    <domain>
        <recommendedName>
            <fullName evidence="3">Phosphopantothenate--cysteine ligase</fullName>
            <ecNumber evidence="3">6.3.2.5</ecNumber>
        </recommendedName>
        <alternativeName>
            <fullName evidence="3">CoaB</fullName>
        </alternativeName>
        <alternativeName>
            <fullName evidence="3">Phosphopantothenoylcysteine synthetase</fullName>
            <shortName evidence="3">PPC synthetase</shortName>
            <shortName evidence="3">PPC-S</shortName>
        </alternativeName>
    </domain>
</protein>
<comment type="catalytic activity">
    <reaction evidence="3 4">
        <text>(R)-4'-phosphopantothenate + L-cysteine + CTP = N-[(R)-4-phosphopantothenoyl]-L-cysteine + CMP + diphosphate + H(+)</text>
        <dbReference type="Rhea" id="RHEA:19397"/>
        <dbReference type="ChEBI" id="CHEBI:10986"/>
        <dbReference type="ChEBI" id="CHEBI:15378"/>
        <dbReference type="ChEBI" id="CHEBI:33019"/>
        <dbReference type="ChEBI" id="CHEBI:35235"/>
        <dbReference type="ChEBI" id="CHEBI:37563"/>
        <dbReference type="ChEBI" id="CHEBI:59458"/>
        <dbReference type="ChEBI" id="CHEBI:60377"/>
        <dbReference type="EC" id="6.3.2.5"/>
    </reaction>
</comment>
<comment type="similarity">
    <text evidence="3 4">In the N-terminal section; belongs to the HFCD (homo-oligomeric flavin containing Cys decarboxylase) superfamily.</text>
</comment>
<dbReference type="Gene3D" id="3.40.50.1950">
    <property type="entry name" value="Flavin prenyltransferase-like"/>
    <property type="match status" value="1"/>
</dbReference>
<feature type="region of interest" description="Phosphopantothenate--cysteine ligase" evidence="3">
    <location>
        <begin position="190"/>
        <end position="411"/>
    </location>
</feature>
<dbReference type="InterPro" id="IPR005252">
    <property type="entry name" value="CoaBC"/>
</dbReference>
<comment type="similarity">
    <text evidence="3 4">In the C-terminal section; belongs to the PPC synthetase family.</text>
</comment>
<evidence type="ECO:0000256" key="2">
    <source>
        <dbReference type="ARBA" id="ARBA00023239"/>
    </source>
</evidence>